<protein>
    <submittedName>
        <fullName evidence="4">Uncharacterized protein</fullName>
    </submittedName>
</protein>
<feature type="chain" id="PRO_5040487278" evidence="3">
    <location>
        <begin position="19"/>
        <end position="319"/>
    </location>
</feature>
<evidence type="ECO:0000256" key="3">
    <source>
        <dbReference type="SAM" id="SignalP"/>
    </source>
</evidence>
<dbReference type="InterPro" id="IPR000618">
    <property type="entry name" value="Insect_cuticle"/>
</dbReference>
<dbReference type="InterPro" id="IPR050468">
    <property type="entry name" value="Cuticle_Struct_Prot"/>
</dbReference>
<dbReference type="GO" id="GO:0008010">
    <property type="term" value="F:structural constituent of chitin-based larval cuticle"/>
    <property type="evidence" value="ECO:0007669"/>
    <property type="project" value="TreeGrafter"/>
</dbReference>
<gene>
    <name evidence="4" type="ORF">PHYEVI_LOCUS2660</name>
</gene>
<dbReference type="EMBL" id="OU900105">
    <property type="protein sequence ID" value="CAG9856234.1"/>
    <property type="molecule type" value="Genomic_DNA"/>
</dbReference>
<keyword evidence="5" id="KW-1185">Reference proteome</keyword>
<name>A0A9N9TDH4_PHYSR</name>
<dbReference type="Proteomes" id="UP001153712">
    <property type="component" value="Chromosome 12"/>
</dbReference>
<dbReference type="PANTHER" id="PTHR10380">
    <property type="entry name" value="CUTICLE PROTEIN"/>
    <property type="match status" value="1"/>
</dbReference>
<dbReference type="GO" id="GO:0062129">
    <property type="term" value="C:chitin-based extracellular matrix"/>
    <property type="evidence" value="ECO:0007669"/>
    <property type="project" value="TreeGrafter"/>
</dbReference>
<evidence type="ECO:0000256" key="1">
    <source>
        <dbReference type="PROSITE-ProRule" id="PRU00497"/>
    </source>
</evidence>
<dbReference type="Pfam" id="PF00379">
    <property type="entry name" value="Chitin_bind_4"/>
    <property type="match status" value="1"/>
</dbReference>
<organism evidence="4 5">
    <name type="scientific">Phyllotreta striolata</name>
    <name type="common">Striped flea beetle</name>
    <name type="synonym">Crioceris striolata</name>
    <dbReference type="NCBI Taxonomy" id="444603"/>
    <lineage>
        <taxon>Eukaryota</taxon>
        <taxon>Metazoa</taxon>
        <taxon>Ecdysozoa</taxon>
        <taxon>Arthropoda</taxon>
        <taxon>Hexapoda</taxon>
        <taxon>Insecta</taxon>
        <taxon>Pterygota</taxon>
        <taxon>Neoptera</taxon>
        <taxon>Endopterygota</taxon>
        <taxon>Coleoptera</taxon>
        <taxon>Polyphaga</taxon>
        <taxon>Cucujiformia</taxon>
        <taxon>Chrysomeloidea</taxon>
        <taxon>Chrysomelidae</taxon>
        <taxon>Galerucinae</taxon>
        <taxon>Alticini</taxon>
        <taxon>Phyllotreta</taxon>
    </lineage>
</organism>
<feature type="compositionally biased region" description="Basic and acidic residues" evidence="2">
    <location>
        <begin position="122"/>
        <end position="135"/>
    </location>
</feature>
<feature type="signal peptide" evidence="3">
    <location>
        <begin position="1"/>
        <end position="18"/>
    </location>
</feature>
<dbReference type="AlphaFoldDB" id="A0A9N9TDH4"/>
<accession>A0A9N9TDH4</accession>
<dbReference type="OrthoDB" id="7222477at2759"/>
<evidence type="ECO:0000256" key="2">
    <source>
        <dbReference type="SAM" id="MobiDB-lite"/>
    </source>
</evidence>
<feature type="region of interest" description="Disordered" evidence="2">
    <location>
        <begin position="101"/>
        <end position="213"/>
    </location>
</feature>
<evidence type="ECO:0000313" key="4">
    <source>
        <dbReference type="EMBL" id="CAG9856234.1"/>
    </source>
</evidence>
<dbReference type="PANTHER" id="PTHR10380:SF2">
    <property type="entry name" value="AGAP003037-PA"/>
    <property type="match status" value="1"/>
</dbReference>
<proteinExistence type="predicted"/>
<keyword evidence="1" id="KW-0193">Cuticle</keyword>
<sequence length="319" mass="36532">MRSGVILLLFAILQVSLAQQPPRLQIPGAVLVESPRSAQLRQQRLNAQDFVPRPRRPIPVAPPREIRPVVEEELENYPQAHSLSSFDDEVNKLSIPALSTAVRQAAEQEDEPTLRPSPLPFRPERPIPIPRERPIEISSTRPVQLRTNRPAPRPIRPVVRQELDDDEEENIPRQPIRQKVRPQQQQVFKQAPARPSRPSQYQEDESGKKRKPVVQILRKYRTDNPDGSITWGFENEDGTFKEETLGIDCTIKGKYGYVDPDGVKREFEYEAGNKCDPRQAELDEEEEEALEKAQQPKRPQPSQGGKQGQFHYRPQLAPN</sequence>
<keyword evidence="3" id="KW-0732">Signal</keyword>
<evidence type="ECO:0000313" key="5">
    <source>
        <dbReference type="Proteomes" id="UP001153712"/>
    </source>
</evidence>
<dbReference type="PROSITE" id="PS51155">
    <property type="entry name" value="CHIT_BIND_RR_2"/>
    <property type="match status" value="1"/>
</dbReference>
<feature type="region of interest" description="Disordered" evidence="2">
    <location>
        <begin position="274"/>
        <end position="319"/>
    </location>
</feature>
<reference evidence="4" key="1">
    <citation type="submission" date="2022-01" db="EMBL/GenBank/DDBJ databases">
        <authorList>
            <person name="King R."/>
        </authorList>
    </citation>
    <scope>NUCLEOTIDE SEQUENCE</scope>
</reference>